<proteinExistence type="inferred from homology"/>
<organism evidence="4 5">
    <name type="scientific">Cryphonectria parasitica (strain ATCC 38755 / EP155)</name>
    <dbReference type="NCBI Taxonomy" id="660469"/>
    <lineage>
        <taxon>Eukaryota</taxon>
        <taxon>Fungi</taxon>
        <taxon>Dikarya</taxon>
        <taxon>Ascomycota</taxon>
        <taxon>Pezizomycotina</taxon>
        <taxon>Sordariomycetes</taxon>
        <taxon>Sordariomycetidae</taxon>
        <taxon>Diaporthales</taxon>
        <taxon>Cryphonectriaceae</taxon>
        <taxon>Cryphonectria-Endothia species complex</taxon>
        <taxon>Cryphonectria</taxon>
    </lineage>
</organism>
<accession>A0A9P4XWB1</accession>
<sequence>MSLDTSRPFWAYPQPLKGPDRPYKPEHQNNPAIRGWLLVLAVYVMELIRPVREVIWANAGFSSLRRLRSELEDYEPLHDPTVVPVDHEFLNSGNGDNQNNNNGDDASTYRNLYLSGELTPTDVAKAILPLIRRDIEPKGPHHLYFFESKANLVLQAAEASTQRYRESRSIGPLDGVPCAIKDEYDLDGYKSCLGSANDYTAEPRALNDSITSWCVRKLQEAGVVIVGKTSMHEFGMDTTGNQPIWGTPRNPFNQDYYTGGSSSGTGGAIGLGLIPIGLGSDGGGSIRIPSSYCNIFGLKPTHNRVSFWPSENHSNTCAVLGPMACDVASLAAVFEVIAQPHPASPFGFPHVPRVLSAARLLEVDYAPDRPKVLGVCRAWFDDCAPAVRELCRDMVDRLVAEGGYKVVEVEIPFLKEGQIAHAMTVLTDASTLLPKYDNLTWGNRILLALGRTTPATDYLLAQKLRRCLMMHLSHLWSQHPGMLLVTPTTACAGWRIHDEKGELRYGLTDGDKTIESMRYVWLANFCGLPSISVPAGYASPGDGKGDKGGLKVAGKGTLGKIPVGLMATGEWADEKSLVEFGVEAERVGRETRERPARWVDVVELARQREERE</sequence>
<dbReference type="GeneID" id="63839481"/>
<dbReference type="PANTHER" id="PTHR11895">
    <property type="entry name" value="TRANSAMIDASE"/>
    <property type="match status" value="1"/>
</dbReference>
<comment type="similarity">
    <text evidence="1">Belongs to the amidase family.</text>
</comment>
<dbReference type="InterPro" id="IPR036928">
    <property type="entry name" value="AS_sf"/>
</dbReference>
<dbReference type="InterPro" id="IPR000120">
    <property type="entry name" value="Amidase"/>
</dbReference>
<evidence type="ECO:0000256" key="1">
    <source>
        <dbReference type="ARBA" id="ARBA00009199"/>
    </source>
</evidence>
<protein>
    <submittedName>
        <fullName evidence="4">Amidase signature enzyme</fullName>
    </submittedName>
</protein>
<dbReference type="EMBL" id="MU032351">
    <property type="protein sequence ID" value="KAF3761760.1"/>
    <property type="molecule type" value="Genomic_DNA"/>
</dbReference>
<dbReference type="PANTHER" id="PTHR11895:SF67">
    <property type="entry name" value="AMIDASE DOMAIN-CONTAINING PROTEIN"/>
    <property type="match status" value="1"/>
</dbReference>
<name>A0A9P4XWB1_CRYP1</name>
<dbReference type="AlphaFoldDB" id="A0A9P4XWB1"/>
<dbReference type="Gene3D" id="3.90.1300.10">
    <property type="entry name" value="Amidase signature (AS) domain"/>
    <property type="match status" value="1"/>
</dbReference>
<dbReference type="Pfam" id="PF01425">
    <property type="entry name" value="Amidase"/>
    <property type="match status" value="1"/>
</dbReference>
<dbReference type="InterPro" id="IPR020556">
    <property type="entry name" value="Amidase_CS"/>
</dbReference>
<dbReference type="InterPro" id="IPR023631">
    <property type="entry name" value="Amidase_dom"/>
</dbReference>
<dbReference type="GO" id="GO:0003824">
    <property type="term" value="F:catalytic activity"/>
    <property type="evidence" value="ECO:0007669"/>
    <property type="project" value="InterPro"/>
</dbReference>
<dbReference type="SUPFAM" id="SSF75304">
    <property type="entry name" value="Amidase signature (AS) enzymes"/>
    <property type="match status" value="1"/>
</dbReference>
<evidence type="ECO:0000313" key="5">
    <source>
        <dbReference type="Proteomes" id="UP000803844"/>
    </source>
</evidence>
<feature type="region of interest" description="Disordered" evidence="2">
    <location>
        <begin position="88"/>
        <end position="107"/>
    </location>
</feature>
<dbReference type="PROSITE" id="PS00571">
    <property type="entry name" value="AMIDASES"/>
    <property type="match status" value="1"/>
</dbReference>
<feature type="domain" description="Amidase" evidence="3">
    <location>
        <begin position="153"/>
        <end position="577"/>
    </location>
</feature>
<feature type="compositionally biased region" description="Low complexity" evidence="2">
    <location>
        <begin position="91"/>
        <end position="105"/>
    </location>
</feature>
<gene>
    <name evidence="4" type="ORF">M406DRAFT_347989</name>
</gene>
<evidence type="ECO:0000256" key="2">
    <source>
        <dbReference type="SAM" id="MobiDB-lite"/>
    </source>
</evidence>
<dbReference type="RefSeq" id="XP_040772739.1">
    <property type="nucleotide sequence ID" value="XM_040922352.1"/>
</dbReference>
<comment type="caution">
    <text evidence="4">The sequence shown here is derived from an EMBL/GenBank/DDBJ whole genome shotgun (WGS) entry which is preliminary data.</text>
</comment>
<evidence type="ECO:0000259" key="3">
    <source>
        <dbReference type="Pfam" id="PF01425"/>
    </source>
</evidence>
<reference evidence="4" key="1">
    <citation type="journal article" date="2020" name="Phytopathology">
        <title>Genome sequence of the chestnut blight fungus Cryphonectria parasitica EP155: A fundamental resource for an archetypical invasive plant pathogen.</title>
        <authorList>
            <person name="Crouch J.A."/>
            <person name="Dawe A."/>
            <person name="Aerts A."/>
            <person name="Barry K."/>
            <person name="Churchill A.C.L."/>
            <person name="Grimwood J."/>
            <person name="Hillman B."/>
            <person name="Milgroom M.G."/>
            <person name="Pangilinan J."/>
            <person name="Smith M."/>
            <person name="Salamov A."/>
            <person name="Schmutz J."/>
            <person name="Yadav J."/>
            <person name="Grigoriev I.V."/>
            <person name="Nuss D."/>
        </authorList>
    </citation>
    <scope>NUCLEOTIDE SEQUENCE</scope>
    <source>
        <strain evidence="4">EP155</strain>
    </source>
</reference>
<evidence type="ECO:0000313" key="4">
    <source>
        <dbReference type="EMBL" id="KAF3761760.1"/>
    </source>
</evidence>
<keyword evidence="5" id="KW-1185">Reference proteome</keyword>
<dbReference type="Proteomes" id="UP000803844">
    <property type="component" value="Unassembled WGS sequence"/>
</dbReference>
<dbReference type="OrthoDB" id="421993at2759"/>